<feature type="transmembrane region" description="Helical" evidence="1">
    <location>
        <begin position="21"/>
        <end position="39"/>
    </location>
</feature>
<feature type="transmembrane region" description="Helical" evidence="1">
    <location>
        <begin position="79"/>
        <end position="102"/>
    </location>
</feature>
<dbReference type="SUPFAM" id="SSF103481">
    <property type="entry name" value="Multidrug resistance efflux transporter EmrE"/>
    <property type="match status" value="2"/>
</dbReference>
<dbReference type="InterPro" id="IPR025659">
    <property type="entry name" value="Tubby-like_C"/>
</dbReference>
<dbReference type="Proteomes" id="UP001642484">
    <property type="component" value="Unassembled WGS sequence"/>
</dbReference>
<evidence type="ECO:0000313" key="5">
    <source>
        <dbReference type="Proteomes" id="UP001642484"/>
    </source>
</evidence>
<keyword evidence="5" id="KW-1185">Reference proteome</keyword>
<evidence type="ECO:0000256" key="1">
    <source>
        <dbReference type="SAM" id="Phobius"/>
    </source>
</evidence>
<reference evidence="4 5" key="1">
    <citation type="submission" date="2024-02" db="EMBL/GenBank/DDBJ databases">
        <authorList>
            <person name="Chen Y."/>
            <person name="Shah S."/>
            <person name="Dougan E. K."/>
            <person name="Thang M."/>
            <person name="Chan C."/>
        </authorList>
    </citation>
    <scope>NUCLEOTIDE SEQUENCE [LARGE SCALE GENOMIC DNA]</scope>
</reference>
<evidence type="ECO:0000259" key="3">
    <source>
        <dbReference type="Pfam" id="PF01167"/>
    </source>
</evidence>
<dbReference type="InterPro" id="IPR000620">
    <property type="entry name" value="EamA_dom"/>
</dbReference>
<evidence type="ECO:0000313" key="4">
    <source>
        <dbReference type="EMBL" id="CAK9090354.1"/>
    </source>
</evidence>
<protein>
    <recommendedName>
        <fullName evidence="6">EamA domain-containing protein</fullName>
    </recommendedName>
</protein>
<dbReference type="PRINTS" id="PR01573">
    <property type="entry name" value="SUPERTUBBY"/>
</dbReference>
<dbReference type="EMBL" id="CAXAMN010024829">
    <property type="protein sequence ID" value="CAK9090354.1"/>
    <property type="molecule type" value="Genomic_DNA"/>
</dbReference>
<dbReference type="SUPFAM" id="SSF54518">
    <property type="entry name" value="Tubby C-terminal domain-like"/>
    <property type="match status" value="1"/>
</dbReference>
<dbReference type="Gene3D" id="1.10.3730.20">
    <property type="match status" value="1"/>
</dbReference>
<gene>
    <name evidence="4" type="ORF">CCMP2556_LOCUS43423</name>
</gene>
<accession>A0ABP0QQQ5</accession>
<dbReference type="Pfam" id="PF01167">
    <property type="entry name" value="Tub"/>
    <property type="match status" value="1"/>
</dbReference>
<keyword evidence="1" id="KW-0472">Membrane</keyword>
<feature type="transmembrane region" description="Helical" evidence="1">
    <location>
        <begin position="51"/>
        <end position="67"/>
    </location>
</feature>
<feature type="transmembrane region" description="Helical" evidence="1">
    <location>
        <begin position="114"/>
        <end position="130"/>
    </location>
</feature>
<evidence type="ECO:0008006" key="6">
    <source>
        <dbReference type="Google" id="ProtNLM"/>
    </source>
</evidence>
<dbReference type="InterPro" id="IPR000007">
    <property type="entry name" value="Tubby_C"/>
</dbReference>
<feature type="domain" description="EamA" evidence="2">
    <location>
        <begin position="5"/>
        <end position="90"/>
    </location>
</feature>
<proteinExistence type="predicted"/>
<comment type="caution">
    <text evidence="4">The sequence shown here is derived from an EMBL/GenBank/DDBJ whole genome shotgun (WGS) entry which is preliminary data.</text>
</comment>
<feature type="domain" description="EamA" evidence="2">
    <location>
        <begin position="116"/>
        <end position="252"/>
    </location>
</feature>
<name>A0ABP0QQQ5_9DINO</name>
<keyword evidence="1" id="KW-0812">Transmembrane</keyword>
<dbReference type="InterPro" id="IPR037185">
    <property type="entry name" value="EmrE-like"/>
</dbReference>
<dbReference type="PANTHER" id="PTHR22911">
    <property type="entry name" value="ACYL-MALONYL CONDENSING ENZYME-RELATED"/>
    <property type="match status" value="1"/>
</dbReference>
<evidence type="ECO:0000259" key="2">
    <source>
        <dbReference type="Pfam" id="PF00892"/>
    </source>
</evidence>
<dbReference type="PANTHER" id="PTHR22911:SF79">
    <property type="entry name" value="MOBA-LIKE NTP TRANSFERASE DOMAIN-CONTAINING PROTEIN"/>
    <property type="match status" value="1"/>
</dbReference>
<sequence>MLLFQKKLNLRWLGPPGSQRWLILKGVLQVSFITCWWTALQRAPVGNCVAIIYSSPILTSVFSRLLLKEPLGSQFPLQVLLSVIGVMLILGLPFHGLLSVAFWRHSWSSSGEEYHFVFLALLFSALLPLVTKQTQECSWIEVVHVTALLASFLLNPALLLGDVLLGGGHAIPGDGLGVREAALIILAAGGSFLGVALETRGYQLAQVGRASMFRYVEVPFAYFLQTCFTHEQVKFRALLGSMSVIASVALVLDWNSLPMADTHHFGTRLFRAEKQKRSGAIGAQRLETPSEAFLVRLPGNSAETDASRGETISPKATLEQFDFDLEKGCCWNSQAGATKLRQPPPPSSFLQRYTIVSSSVNSDEFHLMNEGLELLMIARRKPDKQSIDFWLPEDGEQQAPPVPAFCMRYQKEGDEWVLVQSRCEGCAHRPFHLTCDFLGRGQQVARIQHTRRRVEKCNVHFVDLYVPPLLNEQSTLWCPACTNKDLGSKTPLSVGGSSSPTTKSPSFHLLPPEGAAALHLQSKLPTWSSELESLIQNFEDRVGLHPSPRNFMVQAEGKVVMQHAQIAENTWCLDFKHPLSVIQAFAGAMSSLDWD</sequence>
<keyword evidence="1" id="KW-1133">Transmembrane helix</keyword>
<feature type="transmembrane region" description="Helical" evidence="1">
    <location>
        <begin position="142"/>
        <end position="161"/>
    </location>
</feature>
<feature type="domain" description="Tubby C-terminal" evidence="3">
    <location>
        <begin position="517"/>
        <end position="593"/>
    </location>
</feature>
<organism evidence="4 5">
    <name type="scientific">Durusdinium trenchii</name>
    <dbReference type="NCBI Taxonomy" id="1381693"/>
    <lineage>
        <taxon>Eukaryota</taxon>
        <taxon>Sar</taxon>
        <taxon>Alveolata</taxon>
        <taxon>Dinophyceae</taxon>
        <taxon>Suessiales</taxon>
        <taxon>Symbiodiniaceae</taxon>
        <taxon>Durusdinium</taxon>
    </lineage>
</organism>
<dbReference type="Gene3D" id="3.20.90.10">
    <property type="entry name" value="Tubby Protein, Chain A"/>
    <property type="match status" value="1"/>
</dbReference>
<dbReference type="Pfam" id="PF00892">
    <property type="entry name" value="EamA"/>
    <property type="match status" value="2"/>
</dbReference>
<feature type="transmembrane region" description="Helical" evidence="1">
    <location>
        <begin position="181"/>
        <end position="199"/>
    </location>
</feature>